<accession>A0A6S6T162</accession>
<evidence type="ECO:0000313" key="1">
    <source>
        <dbReference type="EMBL" id="CAA6810397.1"/>
    </source>
</evidence>
<gene>
    <name evidence="1" type="ORF">HELGO_WM18166</name>
</gene>
<organism evidence="1">
    <name type="scientific">uncultured Sulfurovum sp</name>
    <dbReference type="NCBI Taxonomy" id="269237"/>
    <lineage>
        <taxon>Bacteria</taxon>
        <taxon>Pseudomonadati</taxon>
        <taxon>Campylobacterota</taxon>
        <taxon>Epsilonproteobacteria</taxon>
        <taxon>Campylobacterales</taxon>
        <taxon>Sulfurovaceae</taxon>
        <taxon>Sulfurovum</taxon>
        <taxon>environmental samples</taxon>
    </lineage>
</organism>
<reference evidence="1" key="1">
    <citation type="submission" date="2020-01" db="EMBL/GenBank/DDBJ databases">
        <authorList>
            <person name="Meier V. D."/>
            <person name="Meier V D."/>
        </authorList>
    </citation>
    <scope>NUCLEOTIDE SEQUENCE</scope>
    <source>
        <strain evidence="1">HLG_WM_MAG_06</strain>
    </source>
</reference>
<dbReference type="AlphaFoldDB" id="A0A6S6T162"/>
<name>A0A6S6T162_9BACT</name>
<sequence length="376" mass="44784">MIRGVIVIKQIILLLILLLLKIEALENICTNKEEAEYGQEELEAYYIRKEKIKLLKKKCERGEQESCRVLALENIYSIHPCITENDKMIKEGHSLLLDLCDKNNAKSCYSYALHNKKKFNKYQKLACKLDNSFCIKKEKVNPLINAVSRYKQIQNELVKLDNICIKKKDGSACSELAYYYDYQDMFQPYFLLVEQNKTKAHYYQYYSCLYDFDDSSCRIEGDGDYGKPILWMKERASKLDLSLLVPYWNYDELNRESTQSRDMVRYIDQEQAQIWQIGVDKKLYQAHTVREMYRGKCTDYIPKDGNWKLATRKEILSVIDLFEKEKKDFQYYWTSEQSKEDLMDYWVVNVKNGTTHEVYKNNHYDKGCVYLKDFKK</sequence>
<protein>
    <submittedName>
        <fullName evidence="1">Uncharacterized protein</fullName>
    </submittedName>
</protein>
<proteinExistence type="predicted"/>
<dbReference type="EMBL" id="CACVAP010000060">
    <property type="protein sequence ID" value="CAA6810397.1"/>
    <property type="molecule type" value="Genomic_DNA"/>
</dbReference>